<evidence type="ECO:0000313" key="4">
    <source>
        <dbReference type="Proteomes" id="UP000555103"/>
    </source>
</evidence>
<dbReference type="InterPro" id="IPR013783">
    <property type="entry name" value="Ig-like_fold"/>
</dbReference>
<feature type="chain" id="PRO_5032471858" description="BACON domain-containing protein" evidence="1">
    <location>
        <begin position="23"/>
        <end position="156"/>
    </location>
</feature>
<proteinExistence type="predicted"/>
<keyword evidence="1" id="KW-0732">Signal</keyword>
<dbReference type="InterPro" id="IPR024361">
    <property type="entry name" value="BACON"/>
</dbReference>
<evidence type="ECO:0000259" key="2">
    <source>
        <dbReference type="Pfam" id="PF13004"/>
    </source>
</evidence>
<reference evidence="3 4" key="1">
    <citation type="submission" date="2020-08" db="EMBL/GenBank/DDBJ databases">
        <title>Genomic Encyclopedia of Type Strains, Phase IV (KMG-IV): sequencing the most valuable type-strain genomes for metagenomic binning, comparative biology and taxonomic classification.</title>
        <authorList>
            <person name="Goeker M."/>
        </authorList>
    </citation>
    <scope>NUCLEOTIDE SEQUENCE [LARGE SCALE GENOMIC DNA]</scope>
    <source>
        <strain evidence="3 4">DSM 104969</strain>
    </source>
</reference>
<gene>
    <name evidence="3" type="ORF">GGR21_000167</name>
</gene>
<dbReference type="RefSeq" id="WP_246347948.1">
    <property type="nucleotide sequence ID" value="NZ_JACIEP010000001.1"/>
</dbReference>
<dbReference type="Proteomes" id="UP000555103">
    <property type="component" value="Unassembled WGS sequence"/>
</dbReference>
<dbReference type="Pfam" id="PF13004">
    <property type="entry name" value="BACON"/>
    <property type="match status" value="1"/>
</dbReference>
<dbReference type="EMBL" id="JACIEP010000001">
    <property type="protein sequence ID" value="MBB4034282.1"/>
    <property type="molecule type" value="Genomic_DNA"/>
</dbReference>
<dbReference type="PROSITE" id="PS51257">
    <property type="entry name" value="PROKAR_LIPOPROTEIN"/>
    <property type="match status" value="1"/>
</dbReference>
<evidence type="ECO:0000256" key="1">
    <source>
        <dbReference type="SAM" id="SignalP"/>
    </source>
</evidence>
<feature type="signal peptide" evidence="1">
    <location>
        <begin position="1"/>
        <end position="22"/>
    </location>
</feature>
<feature type="domain" description="BACON" evidence="2">
    <location>
        <begin position="58"/>
        <end position="115"/>
    </location>
</feature>
<comment type="caution">
    <text evidence="3">The sequence shown here is derived from an EMBL/GenBank/DDBJ whole genome shotgun (WGS) entry which is preliminary data.</text>
</comment>
<dbReference type="CDD" id="cd14948">
    <property type="entry name" value="BACON"/>
    <property type="match status" value="1"/>
</dbReference>
<keyword evidence="4" id="KW-1185">Reference proteome</keyword>
<name>A0A840CNY3_9BACT</name>
<sequence>MEKIIKLLLLGFCLLTTAYACSNDDDAPEPELIVSAESILFKKEGGDKVMHIKTNHQWTVSSSETWCTVTPSSGDGTGTIKLTVNATENTSNDERSAVLTVNAGGITKQVVVTQALTNKLVITKKEYEAKVEGETITVNYQATGDVAVKINGDWIT</sequence>
<dbReference type="AlphaFoldDB" id="A0A840CNY3"/>
<accession>A0A840CNY3</accession>
<dbReference type="Gene3D" id="2.60.40.10">
    <property type="entry name" value="Immunoglobulins"/>
    <property type="match status" value="1"/>
</dbReference>
<evidence type="ECO:0000313" key="3">
    <source>
        <dbReference type="EMBL" id="MBB4034282.1"/>
    </source>
</evidence>
<protein>
    <recommendedName>
        <fullName evidence="2">BACON domain-containing protein</fullName>
    </recommendedName>
</protein>
<organism evidence="3 4">
    <name type="scientific">Dysgonomonas hofstadii</name>
    <dbReference type="NCBI Taxonomy" id="637886"/>
    <lineage>
        <taxon>Bacteria</taxon>
        <taxon>Pseudomonadati</taxon>
        <taxon>Bacteroidota</taxon>
        <taxon>Bacteroidia</taxon>
        <taxon>Bacteroidales</taxon>
        <taxon>Dysgonomonadaceae</taxon>
        <taxon>Dysgonomonas</taxon>
    </lineage>
</organism>